<feature type="domain" description="GDP-fucose pyrophosphorylase" evidence="6">
    <location>
        <begin position="97"/>
        <end position="491"/>
    </location>
</feature>
<dbReference type="Pfam" id="PF00288">
    <property type="entry name" value="GHMP_kinases_N"/>
    <property type="match status" value="1"/>
</dbReference>
<feature type="domain" description="GHMP kinase N-terminal" evidence="5">
    <location>
        <begin position="766"/>
        <end position="834"/>
    </location>
</feature>
<dbReference type="RefSeq" id="WP_109624090.1">
    <property type="nucleotide sequence ID" value="NZ_JANKBI010000001.1"/>
</dbReference>
<dbReference type="PANTHER" id="PTHR32463:SF0">
    <property type="entry name" value="L-FUCOSE KINASE"/>
    <property type="match status" value="1"/>
</dbReference>
<dbReference type="InterPro" id="IPR006204">
    <property type="entry name" value="GHMP_kinase_N_dom"/>
</dbReference>
<dbReference type="Proteomes" id="UP000245412">
    <property type="component" value="Unassembled WGS sequence"/>
</dbReference>
<dbReference type="InterPro" id="IPR052203">
    <property type="entry name" value="GHMP_Kinase-Related"/>
</dbReference>
<accession>A0AB73T921</accession>
<keyword evidence="1" id="KW-0808">Transferase</keyword>
<comment type="caution">
    <text evidence="7">The sequence shown here is derived from an EMBL/GenBank/DDBJ whole genome shotgun (WGS) entry which is preliminary data.</text>
</comment>
<keyword evidence="4" id="KW-0067">ATP-binding</keyword>
<dbReference type="GO" id="GO:0042352">
    <property type="term" value="P:GDP-L-fucose salvage"/>
    <property type="evidence" value="ECO:0007669"/>
    <property type="project" value="TreeGrafter"/>
</dbReference>
<dbReference type="AlphaFoldDB" id="A0AB73T921"/>
<dbReference type="SUPFAM" id="SSF54211">
    <property type="entry name" value="Ribosomal protein S5 domain 2-like"/>
    <property type="match status" value="1"/>
</dbReference>
<dbReference type="PANTHER" id="PTHR32463">
    <property type="entry name" value="L-FUCOSE KINASE"/>
    <property type="match status" value="1"/>
</dbReference>
<dbReference type="SUPFAM" id="SSF51161">
    <property type="entry name" value="Trimeric LpxA-like enzymes"/>
    <property type="match status" value="1"/>
</dbReference>
<evidence type="ECO:0000313" key="8">
    <source>
        <dbReference type="Proteomes" id="UP000245412"/>
    </source>
</evidence>
<dbReference type="InterPro" id="IPR012887">
    <property type="entry name" value="GDP_fucose_pyrophosphorylase"/>
</dbReference>
<name>A0AB73T921_9FIRM</name>
<keyword evidence="3" id="KW-0418">Kinase</keyword>
<dbReference type="Gene3D" id="3.30.230.120">
    <property type="match status" value="1"/>
</dbReference>
<dbReference type="GO" id="GO:0050201">
    <property type="term" value="F:fucokinase activity"/>
    <property type="evidence" value="ECO:0007669"/>
    <property type="project" value="TreeGrafter"/>
</dbReference>
<dbReference type="InterPro" id="IPR036554">
    <property type="entry name" value="GHMP_kinase_C_sf"/>
</dbReference>
<dbReference type="Pfam" id="PF07959">
    <property type="entry name" value="Fucose_pyrophosphorylase"/>
    <property type="match status" value="1"/>
</dbReference>
<dbReference type="SUPFAM" id="SSF55060">
    <property type="entry name" value="GHMP Kinase, C-terminal domain"/>
    <property type="match status" value="1"/>
</dbReference>
<keyword evidence="2" id="KW-0547">Nucleotide-binding</keyword>
<reference evidence="7 8" key="1">
    <citation type="submission" date="2018-05" db="EMBL/GenBank/DDBJ databases">
        <authorList>
            <person name="Goeker M."/>
            <person name="Huntemann M."/>
            <person name="Clum A."/>
            <person name="Pillay M."/>
            <person name="Palaniappan K."/>
            <person name="Varghese N."/>
            <person name="Mikhailova N."/>
            <person name="Stamatis D."/>
            <person name="Reddy T."/>
            <person name="Daum C."/>
            <person name="Shapiro N."/>
            <person name="Ivanova N."/>
            <person name="Kyrpides N."/>
            <person name="Woyke T."/>
        </authorList>
    </citation>
    <scope>NUCLEOTIDE SEQUENCE [LARGE SCALE GENOMIC DNA]</scope>
    <source>
        <strain evidence="7 8">DSM 26524</strain>
    </source>
</reference>
<proteinExistence type="predicted"/>
<dbReference type="InterPro" id="IPR020568">
    <property type="entry name" value="Ribosomal_Su5_D2-typ_SF"/>
</dbReference>
<keyword evidence="8" id="KW-1185">Reference proteome</keyword>
<dbReference type="GO" id="GO:0005524">
    <property type="term" value="F:ATP binding"/>
    <property type="evidence" value="ECO:0007669"/>
    <property type="project" value="UniProtKB-KW"/>
</dbReference>
<dbReference type="PRINTS" id="PR00959">
    <property type="entry name" value="MEVGALKINASE"/>
</dbReference>
<evidence type="ECO:0000256" key="3">
    <source>
        <dbReference type="ARBA" id="ARBA00022777"/>
    </source>
</evidence>
<dbReference type="InterPro" id="IPR011004">
    <property type="entry name" value="Trimer_LpxA-like_sf"/>
</dbReference>
<gene>
    <name evidence="7" type="ORF">C7383_1013</name>
</gene>
<protein>
    <submittedName>
        <fullName evidence="7">Fucokinase</fullName>
    </submittedName>
</protein>
<sequence>MNREMFLAQSYRDAWSDYDYTCKNHDASRWDWVIITASNTKQAEAYQLQIDKRIKESCLPSNINFVIIPDLNNERIGSGGATLNVLYYLADKLGIENVKKQKILLLHSGGDSKRIPQYSACGKLFAPVPRVLPNGKKATIFDELLISVSGIPARTGAGMLVLPGDTEVLFNPLQLDLAACDAAGLSIKASIESGTEHGVFLQGNESFDKRNKNVSKFLHKQSEVVLRTAGAVDSYDKVDVDTGCIWLGSKIINALLELICINNKLSETTFKKFVNPKVCLSFYADFLYPMADESTLESYYKETPENVFSNELKECRTAIWEKLHTFHLSLVKMLPAEYIHFGMTHEMYDLLVHDIPKYYSLGWNKRILTNAVSGTVINSYVDESTVLLEDCFIEDCVIGKNCHIGSGSILSGIEIDNIEVPQNIVLHALKLNNSKYVCRIYGRNDNPKSSKTDTFLQSSLVRLMEKNGLDNSDLWDTPAASIWNAKIYCECDTLKESINMALCLYRIMNETASIEEFNKWKACVHYSLKDSFGEADVSAILKRQDDIEQLVRIKKCILSLDGNKPMINAISELGTPIAPDMFKSLLEYASISSFPLNMRIYLLLSTLCKQLNHTISGLNFINLEDKSYEIIRNEIIKATMEKHSFLFKQAKFVHEQVTCQLPVRVNFCGSPSDAAPYCLEHGGTMLDGALLLKGKLPVSVTVKHLEKPVVVFESIDQGEIVEISEISCIRNCNNLFDKFSLHKAVLVACGLIPTLDNGQSLQDICKIIGGGLKISTSVDVPKGSGLGTSSIIAAACIKALNQILNQDVSDECIYSQVFLAEQLMLTGGGWQDQVGGLKKGLKYFTSKPGLYQKIGVEYLDLEKNVFEELNQRFALIFSGQRRLARNVLHEEMNQCIRNDAEAMKSISKIREYCALMKYNLEKGDVTAFAHYITKQFELVKCLDKGASNTCIEYIFNVCDDLIDGKSICGAGGGGFLQVILKKGITKEQLKIRIEEEFSDCGVEVWDCQLI</sequence>
<evidence type="ECO:0000259" key="5">
    <source>
        <dbReference type="Pfam" id="PF00288"/>
    </source>
</evidence>
<organism evidence="7 8">
    <name type="scientific">Murimonas intestini</name>
    <dbReference type="NCBI Taxonomy" id="1337051"/>
    <lineage>
        <taxon>Bacteria</taxon>
        <taxon>Bacillati</taxon>
        <taxon>Bacillota</taxon>
        <taxon>Clostridia</taxon>
        <taxon>Lachnospirales</taxon>
        <taxon>Lachnospiraceae</taxon>
        <taxon>Murimonas</taxon>
    </lineage>
</organism>
<evidence type="ECO:0000313" key="7">
    <source>
        <dbReference type="EMBL" id="PWJ78635.1"/>
    </source>
</evidence>
<evidence type="ECO:0000256" key="1">
    <source>
        <dbReference type="ARBA" id="ARBA00022679"/>
    </source>
</evidence>
<evidence type="ECO:0000256" key="4">
    <source>
        <dbReference type="ARBA" id="ARBA00022840"/>
    </source>
</evidence>
<dbReference type="EMBL" id="QGGY01000001">
    <property type="protein sequence ID" value="PWJ78635.1"/>
    <property type="molecule type" value="Genomic_DNA"/>
</dbReference>
<evidence type="ECO:0000259" key="6">
    <source>
        <dbReference type="Pfam" id="PF07959"/>
    </source>
</evidence>
<evidence type="ECO:0000256" key="2">
    <source>
        <dbReference type="ARBA" id="ARBA00022741"/>
    </source>
</evidence>